<organism evidence="2 3">
    <name type="scientific">Candidatus Dojkabacteria bacterium</name>
    <dbReference type="NCBI Taxonomy" id="2099670"/>
    <lineage>
        <taxon>Bacteria</taxon>
        <taxon>Candidatus Dojkabacteria</taxon>
    </lineage>
</organism>
<dbReference type="EMBL" id="JAGQLM010000093">
    <property type="protein sequence ID" value="MCA9375132.1"/>
    <property type="molecule type" value="Genomic_DNA"/>
</dbReference>
<reference evidence="2" key="2">
    <citation type="journal article" date="2021" name="Microbiome">
        <title>Successional dynamics and alternative stable states in a saline activated sludge microbial community over 9 years.</title>
        <authorList>
            <person name="Wang Y."/>
            <person name="Ye J."/>
            <person name="Ju F."/>
            <person name="Liu L."/>
            <person name="Boyd J.A."/>
            <person name="Deng Y."/>
            <person name="Parks D.H."/>
            <person name="Jiang X."/>
            <person name="Yin X."/>
            <person name="Woodcroft B.J."/>
            <person name="Tyson G.W."/>
            <person name="Hugenholtz P."/>
            <person name="Polz M.F."/>
            <person name="Zhang T."/>
        </authorList>
    </citation>
    <scope>NUCLEOTIDE SEQUENCE</scope>
    <source>
        <strain evidence="2">HKST-UBA16</strain>
    </source>
</reference>
<feature type="transmembrane region" description="Helical" evidence="1">
    <location>
        <begin position="163"/>
        <end position="183"/>
    </location>
</feature>
<protein>
    <submittedName>
        <fullName evidence="2">Uncharacterized protein</fullName>
    </submittedName>
</protein>
<feature type="transmembrane region" description="Helical" evidence="1">
    <location>
        <begin position="190"/>
        <end position="209"/>
    </location>
</feature>
<feature type="transmembrane region" description="Helical" evidence="1">
    <location>
        <begin position="245"/>
        <end position="261"/>
    </location>
</feature>
<feature type="transmembrane region" description="Helical" evidence="1">
    <location>
        <begin position="215"/>
        <end position="233"/>
    </location>
</feature>
<evidence type="ECO:0000313" key="3">
    <source>
        <dbReference type="Proteomes" id="UP000748332"/>
    </source>
</evidence>
<keyword evidence="1" id="KW-0812">Transmembrane</keyword>
<feature type="transmembrane region" description="Helical" evidence="1">
    <location>
        <begin position="138"/>
        <end position="157"/>
    </location>
</feature>
<feature type="transmembrane region" description="Helical" evidence="1">
    <location>
        <begin position="12"/>
        <end position="30"/>
    </location>
</feature>
<accession>A0A955HZR3</accession>
<feature type="transmembrane region" description="Helical" evidence="1">
    <location>
        <begin position="108"/>
        <end position="126"/>
    </location>
</feature>
<feature type="transmembrane region" description="Helical" evidence="1">
    <location>
        <begin position="36"/>
        <end position="56"/>
    </location>
</feature>
<dbReference type="Proteomes" id="UP000748332">
    <property type="component" value="Unassembled WGS sequence"/>
</dbReference>
<feature type="transmembrane region" description="Helical" evidence="1">
    <location>
        <begin position="77"/>
        <end position="96"/>
    </location>
</feature>
<gene>
    <name evidence="2" type="ORF">KC622_02265</name>
</gene>
<dbReference type="AlphaFoldDB" id="A0A955HZR3"/>
<evidence type="ECO:0000256" key="1">
    <source>
        <dbReference type="SAM" id="Phobius"/>
    </source>
</evidence>
<comment type="caution">
    <text evidence="2">The sequence shown here is derived from an EMBL/GenBank/DDBJ whole genome shotgun (WGS) entry which is preliminary data.</text>
</comment>
<keyword evidence="1" id="KW-1133">Transmembrane helix</keyword>
<name>A0A955HZR3_9BACT</name>
<evidence type="ECO:0000313" key="2">
    <source>
        <dbReference type="EMBL" id="MCA9375132.1"/>
    </source>
</evidence>
<proteinExistence type="predicted"/>
<keyword evidence="1" id="KW-0472">Membrane</keyword>
<sequence>MTSLKILKREFVYSILPFVVWEMFIMTTFVGNLYILGAFIGFALITTWIIASYHIHSYKSLSKYSDVIATFRIRDKLFSNIVSPILLYSALTWFLYVHNEMILEQLTIVAGVATFFLLFAQIRASYSHQFKIVKSTRIVFKLVDLIAFYALVASVSMTGLSDLMTFIITSLIAFLLLLHQLVIHRQYSQHALIVFILSFGTMLLTGFYLLPLNYFIYPFMQSIIFYLLISWWGVKLDGYNNISDYLPPLLFALMSFIILVSF</sequence>
<reference evidence="2" key="1">
    <citation type="submission" date="2020-04" db="EMBL/GenBank/DDBJ databases">
        <authorList>
            <person name="Zhang T."/>
        </authorList>
    </citation>
    <scope>NUCLEOTIDE SEQUENCE</scope>
    <source>
        <strain evidence="2">HKST-UBA16</strain>
    </source>
</reference>